<dbReference type="EMBL" id="SMMG02000007">
    <property type="protein sequence ID" value="KAA3468130.1"/>
    <property type="molecule type" value="Genomic_DNA"/>
</dbReference>
<dbReference type="GO" id="GO:0003964">
    <property type="term" value="F:RNA-directed DNA polymerase activity"/>
    <property type="evidence" value="ECO:0007669"/>
    <property type="project" value="UniProtKB-KW"/>
</dbReference>
<gene>
    <name evidence="1" type="ORF">EPI10_003082</name>
</gene>
<sequence>METVVIRQSKSDHDVILMDIVGSKPRGRGGDLICGLDMIEKEAVDIINTVWSKRDRDLIDKVEDTREKLGPWQYKQFKNMRGQINALDRNISTLMDGPYNANLSRLLKVARGKLGHLYDVEEKYWAQRARIQWLRERDRNTRYFLVRATMRKKKNSIDKLNDAQGTMNEKLSKEFTDAEILTAFNQMDPRKAPGIDGLPGSFFKDHWQIMRRDVLEFCHDVLRETAKIQNINETLLSF</sequence>
<dbReference type="OrthoDB" id="991485at2759"/>
<keyword evidence="1" id="KW-0808">Transferase</keyword>
<protein>
    <submittedName>
        <fullName evidence="1">Reverse transcriptase</fullName>
    </submittedName>
</protein>
<keyword evidence="2" id="KW-1185">Reference proteome</keyword>
<evidence type="ECO:0000313" key="2">
    <source>
        <dbReference type="Proteomes" id="UP000325315"/>
    </source>
</evidence>
<evidence type="ECO:0000313" key="1">
    <source>
        <dbReference type="EMBL" id="KAA3468130.1"/>
    </source>
</evidence>
<proteinExistence type="predicted"/>
<name>A0A5B6VFV5_9ROSI</name>
<dbReference type="AlphaFoldDB" id="A0A5B6VFV5"/>
<keyword evidence="1" id="KW-0548">Nucleotidyltransferase</keyword>
<accession>A0A5B6VFV5</accession>
<keyword evidence="1" id="KW-0695">RNA-directed DNA polymerase</keyword>
<reference evidence="1" key="1">
    <citation type="submission" date="2019-08" db="EMBL/GenBank/DDBJ databases">
        <authorList>
            <person name="Liu F."/>
        </authorList>
    </citation>
    <scope>NUCLEOTIDE SEQUENCE [LARGE SCALE GENOMIC DNA]</scope>
    <source>
        <strain evidence="1">PA1801</strain>
        <tissue evidence="1">Leaf</tissue>
    </source>
</reference>
<dbReference type="Proteomes" id="UP000325315">
    <property type="component" value="Unassembled WGS sequence"/>
</dbReference>
<comment type="caution">
    <text evidence="1">The sequence shown here is derived from an EMBL/GenBank/DDBJ whole genome shotgun (WGS) entry which is preliminary data.</text>
</comment>
<organism evidence="1 2">
    <name type="scientific">Gossypium australe</name>
    <dbReference type="NCBI Taxonomy" id="47621"/>
    <lineage>
        <taxon>Eukaryota</taxon>
        <taxon>Viridiplantae</taxon>
        <taxon>Streptophyta</taxon>
        <taxon>Embryophyta</taxon>
        <taxon>Tracheophyta</taxon>
        <taxon>Spermatophyta</taxon>
        <taxon>Magnoliopsida</taxon>
        <taxon>eudicotyledons</taxon>
        <taxon>Gunneridae</taxon>
        <taxon>Pentapetalae</taxon>
        <taxon>rosids</taxon>
        <taxon>malvids</taxon>
        <taxon>Malvales</taxon>
        <taxon>Malvaceae</taxon>
        <taxon>Malvoideae</taxon>
        <taxon>Gossypium</taxon>
    </lineage>
</organism>